<evidence type="ECO:0000313" key="10">
    <source>
        <dbReference type="Proteomes" id="UP000005561"/>
    </source>
</evidence>
<evidence type="ECO:0000256" key="2">
    <source>
        <dbReference type="ARBA" id="ARBA00022448"/>
    </source>
</evidence>
<dbReference type="OrthoDB" id="2637002at2"/>
<dbReference type="CDD" id="cd06261">
    <property type="entry name" value="TM_PBP2"/>
    <property type="match status" value="1"/>
</dbReference>
<evidence type="ECO:0000256" key="4">
    <source>
        <dbReference type="ARBA" id="ARBA00022692"/>
    </source>
</evidence>
<evidence type="ECO:0000256" key="7">
    <source>
        <dbReference type="RuleBase" id="RU363032"/>
    </source>
</evidence>
<keyword evidence="5 7" id="KW-1133">Transmembrane helix</keyword>
<dbReference type="Gene3D" id="1.10.3720.10">
    <property type="entry name" value="MetI-like"/>
    <property type="match status" value="1"/>
</dbReference>
<organism evidence="9 10">
    <name type="scientific">Marvinbryantia formatexigens DSM 14469</name>
    <dbReference type="NCBI Taxonomy" id="478749"/>
    <lineage>
        <taxon>Bacteria</taxon>
        <taxon>Bacillati</taxon>
        <taxon>Bacillota</taxon>
        <taxon>Clostridia</taxon>
        <taxon>Lachnospirales</taxon>
        <taxon>Lachnospiraceae</taxon>
        <taxon>Marvinbryantia</taxon>
    </lineage>
</organism>
<dbReference type="Proteomes" id="UP000005561">
    <property type="component" value="Unassembled WGS sequence"/>
</dbReference>
<feature type="transmembrane region" description="Helical" evidence="7">
    <location>
        <begin position="77"/>
        <end position="98"/>
    </location>
</feature>
<dbReference type="EMBL" id="ACCL02000009">
    <property type="protein sequence ID" value="EET60850.1"/>
    <property type="molecule type" value="Genomic_DNA"/>
</dbReference>
<accession>C6LFB1</accession>
<dbReference type="STRING" id="168384.SAMN05660368_04026"/>
<feature type="domain" description="ABC transmembrane type-1" evidence="8">
    <location>
        <begin position="73"/>
        <end position="286"/>
    </location>
</feature>
<dbReference type="InterPro" id="IPR000515">
    <property type="entry name" value="MetI-like"/>
</dbReference>
<dbReference type="Pfam" id="PF00528">
    <property type="entry name" value="BPD_transp_1"/>
    <property type="match status" value="1"/>
</dbReference>
<dbReference type="PANTHER" id="PTHR30193">
    <property type="entry name" value="ABC TRANSPORTER PERMEASE PROTEIN"/>
    <property type="match status" value="1"/>
</dbReference>
<protein>
    <submittedName>
        <fullName evidence="9">ABC transporter, permease protein</fullName>
    </submittedName>
</protein>
<evidence type="ECO:0000313" key="9">
    <source>
        <dbReference type="EMBL" id="EET60850.1"/>
    </source>
</evidence>
<keyword evidence="6 7" id="KW-0472">Membrane</keyword>
<comment type="similarity">
    <text evidence="7">Belongs to the binding-protein-dependent transport system permease family.</text>
</comment>
<dbReference type="AlphaFoldDB" id="C6LFB1"/>
<keyword evidence="4 7" id="KW-0812">Transmembrane</keyword>
<name>C6LFB1_9FIRM</name>
<gene>
    <name evidence="9" type="ORF">BRYFOR_07313</name>
</gene>
<dbReference type="GO" id="GO:0055085">
    <property type="term" value="P:transmembrane transport"/>
    <property type="evidence" value="ECO:0007669"/>
    <property type="project" value="InterPro"/>
</dbReference>
<evidence type="ECO:0000256" key="5">
    <source>
        <dbReference type="ARBA" id="ARBA00022989"/>
    </source>
</evidence>
<feature type="transmembrane region" description="Helical" evidence="7">
    <location>
        <begin position="207"/>
        <end position="229"/>
    </location>
</feature>
<dbReference type="PROSITE" id="PS50928">
    <property type="entry name" value="ABC_TM1"/>
    <property type="match status" value="1"/>
</dbReference>
<feature type="transmembrane region" description="Helical" evidence="7">
    <location>
        <begin position="12"/>
        <end position="31"/>
    </location>
</feature>
<dbReference type="PANTHER" id="PTHR30193:SF37">
    <property type="entry name" value="INNER MEMBRANE ABC TRANSPORTER PERMEASE PROTEIN YCJO"/>
    <property type="match status" value="1"/>
</dbReference>
<feature type="transmembrane region" description="Helical" evidence="7">
    <location>
        <begin position="110"/>
        <end position="132"/>
    </location>
</feature>
<comment type="caution">
    <text evidence="9">The sequence shown here is derived from an EMBL/GenBank/DDBJ whole genome shotgun (WGS) entry which is preliminary data.</text>
</comment>
<reference evidence="9" key="1">
    <citation type="submission" date="2009-07" db="EMBL/GenBank/DDBJ databases">
        <authorList>
            <person name="Weinstock G."/>
            <person name="Sodergren E."/>
            <person name="Clifton S."/>
            <person name="Fulton L."/>
            <person name="Fulton B."/>
            <person name="Courtney L."/>
            <person name="Fronick C."/>
            <person name="Harrison M."/>
            <person name="Strong C."/>
            <person name="Farmer C."/>
            <person name="Delahaunty K."/>
            <person name="Markovic C."/>
            <person name="Hall O."/>
            <person name="Minx P."/>
            <person name="Tomlinson C."/>
            <person name="Mitreva M."/>
            <person name="Nelson J."/>
            <person name="Hou S."/>
            <person name="Wollam A."/>
            <person name="Pepin K.H."/>
            <person name="Johnson M."/>
            <person name="Bhonagiri V."/>
            <person name="Nash W.E."/>
            <person name="Warren W."/>
            <person name="Chinwalla A."/>
            <person name="Mardis E.R."/>
            <person name="Wilson R.K."/>
        </authorList>
    </citation>
    <scope>NUCLEOTIDE SEQUENCE [LARGE SCALE GENOMIC DNA]</scope>
    <source>
        <strain evidence="9">DSM 14469</strain>
    </source>
</reference>
<evidence type="ECO:0000256" key="6">
    <source>
        <dbReference type="ARBA" id="ARBA00023136"/>
    </source>
</evidence>
<dbReference type="eggNOG" id="COG1175">
    <property type="taxonomic scope" value="Bacteria"/>
</dbReference>
<evidence type="ECO:0000256" key="1">
    <source>
        <dbReference type="ARBA" id="ARBA00004651"/>
    </source>
</evidence>
<evidence type="ECO:0000259" key="8">
    <source>
        <dbReference type="PROSITE" id="PS50928"/>
    </source>
</evidence>
<comment type="subcellular location">
    <subcellularLocation>
        <location evidence="1 7">Cell membrane</location>
        <topology evidence="1 7">Multi-pass membrane protein</topology>
    </subcellularLocation>
</comment>
<dbReference type="InterPro" id="IPR035906">
    <property type="entry name" value="MetI-like_sf"/>
</dbReference>
<dbReference type="InterPro" id="IPR051393">
    <property type="entry name" value="ABC_transporter_permease"/>
</dbReference>
<keyword evidence="2 7" id="KW-0813">Transport</keyword>
<proteinExistence type="inferred from homology"/>
<dbReference type="GO" id="GO:0005886">
    <property type="term" value="C:plasma membrane"/>
    <property type="evidence" value="ECO:0007669"/>
    <property type="project" value="UniProtKB-SubCell"/>
</dbReference>
<evidence type="ECO:0000256" key="3">
    <source>
        <dbReference type="ARBA" id="ARBA00022475"/>
    </source>
</evidence>
<sequence length="295" mass="33551">MGANIYRNKKPLLFFLVPAFAFMVVFLHYPFVMNILNSFQNIGGLAAQSKGFLDPWYSNYAEMLKDKNLWIALKNTLILMASTVVFQVGIALVLAIMVDQITVGKKFFRVVYFFPIVISATALGLMFNLVFLRDKGMVNQLLELLGRTELIDWKDKSRALVTMLLPVMWQYVGFYFVIIVTGLNNISDDLYEVASIDGATRWQRIRYITLPLLHNVLCTCVVLAVTGALKAFDLPWIMFPKGMPLNSTWLTSTYMYYHAVETRNTDYGCAIAVLIVVLGVVSAKVVNRIFKEKDY</sequence>
<feature type="transmembrane region" description="Helical" evidence="7">
    <location>
        <begin position="168"/>
        <end position="186"/>
    </location>
</feature>
<feature type="transmembrane region" description="Helical" evidence="7">
    <location>
        <begin position="265"/>
        <end position="286"/>
    </location>
</feature>
<keyword evidence="10" id="KW-1185">Reference proteome</keyword>
<keyword evidence="3" id="KW-1003">Cell membrane</keyword>
<dbReference type="SUPFAM" id="SSF161098">
    <property type="entry name" value="MetI-like"/>
    <property type="match status" value="1"/>
</dbReference>
<dbReference type="RefSeq" id="WP_006862105.1">
    <property type="nucleotide sequence ID" value="NZ_ACCL02000009.1"/>
</dbReference>